<dbReference type="PANTHER" id="PTHR43027:SF1">
    <property type="entry name" value="DOXORUBICIN RESISTANCE ABC TRANSPORTER PERMEASE PROTEIN DRRC-RELATED"/>
    <property type="match status" value="1"/>
</dbReference>
<dbReference type="PIRSF" id="PIRSF006648">
    <property type="entry name" value="DrrB"/>
    <property type="match status" value="1"/>
</dbReference>
<dbReference type="InterPro" id="IPR013525">
    <property type="entry name" value="ABC2_TM"/>
</dbReference>
<dbReference type="RefSeq" id="WP_053593013.1">
    <property type="nucleotide sequence ID" value="NZ_CP067341.1"/>
</dbReference>
<sequence length="242" mass="27739">MKSWFNLVFVEIKSMYRNFTQGVFVLLMPIFYFLLFGWGNQSSKEFFVYLIPSAILFIIITTMVVNQANNIVLQRDRLLLKRMYGTPLTAFSIISTKVFVSILILVVQTLAIFLLTIYVFDVNIELNIPLFIVVFFISCLFFGLFGFAVANLIPNADSALAVTQVILLAIMLLAIPSSFDVSFGSFLNTISDYNPATFFLEAMYTSFSDNSLKLQWFNLTIVIVWFLLISFIGIKKFRWSDK</sequence>
<dbReference type="PANTHER" id="PTHR43027">
    <property type="entry name" value="DOXORUBICIN RESISTANCE ABC TRANSPORTER PERMEASE PROTEIN DRRC-RELATED"/>
    <property type="match status" value="1"/>
</dbReference>
<feature type="transmembrane region" description="Helical" evidence="5">
    <location>
        <begin position="21"/>
        <end position="40"/>
    </location>
</feature>
<dbReference type="InterPro" id="IPR047817">
    <property type="entry name" value="ABC2_TM_bact-type"/>
</dbReference>
<keyword evidence="3 5" id="KW-1133">Transmembrane helix</keyword>
<feature type="transmembrane region" description="Helical" evidence="5">
    <location>
        <begin position="159"/>
        <end position="179"/>
    </location>
</feature>
<protein>
    <recommendedName>
        <fullName evidence="5">Transport permease protein</fullName>
    </recommendedName>
</protein>
<feature type="transmembrane region" description="Helical" evidence="5">
    <location>
        <begin position="87"/>
        <end position="120"/>
    </location>
</feature>
<accession>A0ABX7B004</accession>
<comment type="subcellular location">
    <subcellularLocation>
        <location evidence="5">Cell membrane</location>
        <topology evidence="5">Multi-pass membrane protein</topology>
    </subcellularLocation>
    <subcellularLocation>
        <location evidence="1">Membrane</location>
        <topology evidence="1">Multi-pass membrane protein</topology>
    </subcellularLocation>
</comment>
<dbReference type="EMBL" id="CP067341">
    <property type="protein sequence ID" value="QQP14403.1"/>
    <property type="molecule type" value="Genomic_DNA"/>
</dbReference>
<keyword evidence="5" id="KW-0813">Transport</keyword>
<dbReference type="InterPro" id="IPR000412">
    <property type="entry name" value="ABC_2_transport"/>
</dbReference>
<dbReference type="Proteomes" id="UP000596049">
    <property type="component" value="Chromosome"/>
</dbReference>
<dbReference type="Pfam" id="PF01061">
    <property type="entry name" value="ABC2_membrane"/>
    <property type="match status" value="1"/>
</dbReference>
<dbReference type="PROSITE" id="PS51012">
    <property type="entry name" value="ABC_TM2"/>
    <property type="match status" value="1"/>
</dbReference>
<keyword evidence="5" id="KW-1003">Cell membrane</keyword>
<feature type="transmembrane region" description="Helical" evidence="5">
    <location>
        <begin position="216"/>
        <end position="234"/>
    </location>
</feature>
<keyword evidence="2 5" id="KW-0812">Transmembrane</keyword>
<name>A0ABX7B004_9BACI</name>
<feature type="transmembrane region" description="Helical" evidence="5">
    <location>
        <begin position="46"/>
        <end position="66"/>
    </location>
</feature>
<evidence type="ECO:0000256" key="4">
    <source>
        <dbReference type="ARBA" id="ARBA00023136"/>
    </source>
</evidence>
<feature type="domain" description="ABC transmembrane type-2" evidence="6">
    <location>
        <begin position="16"/>
        <end position="240"/>
    </location>
</feature>
<organism evidence="7 8">
    <name type="scientific">Lysinibacillus agricola</name>
    <dbReference type="NCBI Taxonomy" id="2590012"/>
    <lineage>
        <taxon>Bacteria</taxon>
        <taxon>Bacillati</taxon>
        <taxon>Bacillota</taxon>
        <taxon>Bacilli</taxon>
        <taxon>Bacillales</taxon>
        <taxon>Bacillaceae</taxon>
        <taxon>Lysinibacillus</taxon>
    </lineage>
</organism>
<keyword evidence="8" id="KW-1185">Reference proteome</keyword>
<evidence type="ECO:0000256" key="2">
    <source>
        <dbReference type="ARBA" id="ARBA00022692"/>
    </source>
</evidence>
<proteinExistence type="inferred from homology"/>
<comment type="similarity">
    <text evidence="5">Belongs to the ABC-2 integral membrane protein family.</text>
</comment>
<evidence type="ECO:0000313" key="7">
    <source>
        <dbReference type="EMBL" id="QQP14403.1"/>
    </source>
</evidence>
<feature type="transmembrane region" description="Helical" evidence="5">
    <location>
        <begin position="126"/>
        <end position="147"/>
    </location>
</feature>
<keyword evidence="4 5" id="KW-0472">Membrane</keyword>
<evidence type="ECO:0000313" key="8">
    <source>
        <dbReference type="Proteomes" id="UP000596049"/>
    </source>
</evidence>
<gene>
    <name evidence="7" type="ORF">FJQ98_10510</name>
</gene>
<dbReference type="InterPro" id="IPR052902">
    <property type="entry name" value="ABC-2_transporter"/>
</dbReference>
<reference evidence="7 8" key="1">
    <citation type="submission" date="2020-01" db="EMBL/GenBank/DDBJ databases">
        <authorList>
            <person name="Liu G."/>
            <person name="Liu B."/>
        </authorList>
    </citation>
    <scope>NUCLEOTIDE SEQUENCE [LARGE SCALE GENOMIC DNA]</scope>
    <source>
        <strain evidence="7 8">FJAT-51161</strain>
    </source>
</reference>
<evidence type="ECO:0000256" key="5">
    <source>
        <dbReference type="RuleBase" id="RU361157"/>
    </source>
</evidence>
<evidence type="ECO:0000259" key="6">
    <source>
        <dbReference type="PROSITE" id="PS51012"/>
    </source>
</evidence>
<evidence type="ECO:0000256" key="3">
    <source>
        <dbReference type="ARBA" id="ARBA00022989"/>
    </source>
</evidence>
<evidence type="ECO:0000256" key="1">
    <source>
        <dbReference type="ARBA" id="ARBA00004141"/>
    </source>
</evidence>